<organism evidence="5 6">
    <name type="scientific">Prochlorothrix hollandica PCC 9006 = CALU 1027</name>
    <dbReference type="NCBI Taxonomy" id="317619"/>
    <lineage>
        <taxon>Bacteria</taxon>
        <taxon>Bacillati</taxon>
        <taxon>Cyanobacteriota</taxon>
        <taxon>Cyanophyceae</taxon>
        <taxon>Prochlorotrichales</taxon>
        <taxon>Prochlorotrichaceae</taxon>
        <taxon>Prochlorothrix</taxon>
    </lineage>
</organism>
<dbReference type="Gene3D" id="3.40.630.190">
    <property type="entry name" value="LCP protein"/>
    <property type="match status" value="1"/>
</dbReference>
<evidence type="ECO:0000256" key="1">
    <source>
        <dbReference type="ARBA" id="ARBA00006068"/>
    </source>
</evidence>
<keyword evidence="6" id="KW-1185">Reference proteome</keyword>
<feature type="compositionally biased region" description="Low complexity" evidence="2">
    <location>
        <begin position="1"/>
        <end position="10"/>
    </location>
</feature>
<evidence type="ECO:0000256" key="2">
    <source>
        <dbReference type="SAM" id="MobiDB-lite"/>
    </source>
</evidence>
<comment type="caution">
    <text evidence="5">The sequence shown here is derived from an EMBL/GenBank/DDBJ whole genome shotgun (WGS) entry which is preliminary data.</text>
</comment>
<name>A0A0M2PTH1_PROHO</name>
<evidence type="ECO:0000313" key="5">
    <source>
        <dbReference type="EMBL" id="KKI98447.1"/>
    </source>
</evidence>
<sequence>MVKPPQSSSHRPPHPSRPKAKVPRRRRVARGLLITAGLLGASIASATVGALLAFSLSSTPLLQTELTAEESAVFAAEGDLIDTGGLRISLPRLTRPVNILVLGTKVLTTDVDNAPAEVQGLGYHALVNSFDGLTDTMVLMRFDPFTKQLSVLSVPRDTRAYVDGYGLTKINEANVYGGPALTAQSVSELLNGVQIDRYVRINVQGVEKLIDALGGVSLYVPQDMRYQDDSQHLYINLKEGEQHLDGNKSLQFLRFRYDSFGDIGRIQRQQTFMRALTEQALTPRTVGRLPKIVSVIRENLDTNLSVEELSALVGFARKTDRANVQMLMLPGDFSDPDSYEASYWLPNYNEIDTLAYQYFDTGSGTGLETVTPSGINIAVQNSNGEEGAGETLANALYDRGYTNVYVDGDWPEVLATTRIIAQRGNRQEAEAIQQSLGFGEVWVESTGTLMSDVTIRLGTDWFQQAQL</sequence>
<dbReference type="eggNOG" id="COG1316">
    <property type="taxonomic scope" value="Bacteria"/>
</dbReference>
<comment type="similarity">
    <text evidence="1">Belongs to the LytR/CpsA/Psr (LCP) family.</text>
</comment>
<gene>
    <name evidence="5" type="ORF">PROH_18510</name>
</gene>
<dbReference type="NCBIfam" id="TIGR00350">
    <property type="entry name" value="lytR_cpsA_psr"/>
    <property type="match status" value="1"/>
</dbReference>
<dbReference type="Proteomes" id="UP000034681">
    <property type="component" value="Unassembled WGS sequence"/>
</dbReference>
<feature type="domain" description="Cell envelope-related transcriptional attenuator" evidence="3">
    <location>
        <begin position="134"/>
        <end position="280"/>
    </location>
</feature>
<proteinExistence type="inferred from homology"/>
<dbReference type="Pfam" id="PF13399">
    <property type="entry name" value="LytR_C"/>
    <property type="match status" value="1"/>
</dbReference>
<dbReference type="Pfam" id="PF03816">
    <property type="entry name" value="LytR_cpsA_psr"/>
    <property type="match status" value="1"/>
</dbReference>
<accession>A0A0M2PTH1</accession>
<evidence type="ECO:0000259" key="3">
    <source>
        <dbReference type="Pfam" id="PF03816"/>
    </source>
</evidence>
<dbReference type="InterPro" id="IPR050922">
    <property type="entry name" value="LytR/CpsA/Psr_CW_biosynth"/>
</dbReference>
<dbReference type="PANTHER" id="PTHR33392:SF6">
    <property type="entry name" value="POLYISOPRENYL-TEICHOIC ACID--PEPTIDOGLYCAN TEICHOIC ACID TRANSFERASE TAGU"/>
    <property type="match status" value="1"/>
</dbReference>
<evidence type="ECO:0000259" key="4">
    <source>
        <dbReference type="Pfam" id="PF13399"/>
    </source>
</evidence>
<evidence type="ECO:0000313" key="6">
    <source>
        <dbReference type="Proteomes" id="UP000034681"/>
    </source>
</evidence>
<dbReference type="InterPro" id="IPR004474">
    <property type="entry name" value="LytR_CpsA_psr"/>
</dbReference>
<dbReference type="InterPro" id="IPR027381">
    <property type="entry name" value="LytR/CpsA/Psr_C"/>
</dbReference>
<dbReference type="AlphaFoldDB" id="A0A0M2PTH1"/>
<dbReference type="EMBL" id="AJTX02000008">
    <property type="protein sequence ID" value="KKI98447.1"/>
    <property type="molecule type" value="Genomic_DNA"/>
</dbReference>
<dbReference type="PANTHER" id="PTHR33392">
    <property type="entry name" value="POLYISOPRENYL-TEICHOIC ACID--PEPTIDOGLYCAN TEICHOIC ACID TRANSFERASE TAGU"/>
    <property type="match status" value="1"/>
</dbReference>
<dbReference type="Gene3D" id="3.30.70.2390">
    <property type="match status" value="1"/>
</dbReference>
<protein>
    <submittedName>
        <fullName evidence="5">LytR family transcriptional regulator</fullName>
    </submittedName>
</protein>
<feature type="compositionally biased region" description="Basic residues" evidence="2">
    <location>
        <begin position="11"/>
        <end position="24"/>
    </location>
</feature>
<dbReference type="STRING" id="317619.GCA_000332315_02601"/>
<reference evidence="5" key="1">
    <citation type="submission" date="2012-04" db="EMBL/GenBank/DDBJ databases">
        <authorList>
            <person name="Borisov I.G."/>
            <person name="Ivanikova N.V."/>
            <person name="Pinevich A.V."/>
        </authorList>
    </citation>
    <scope>NUCLEOTIDE SEQUENCE</scope>
    <source>
        <strain evidence="5">CALU 1027</strain>
    </source>
</reference>
<dbReference type="OrthoDB" id="305468at2"/>
<feature type="region of interest" description="Disordered" evidence="2">
    <location>
        <begin position="1"/>
        <end position="24"/>
    </location>
</feature>
<feature type="domain" description="LytR/CpsA/Psr regulator C-terminal" evidence="4">
    <location>
        <begin position="375"/>
        <end position="461"/>
    </location>
</feature>